<gene>
    <name evidence="4" type="ORF">NE237_029651</name>
</gene>
<dbReference type="Gene3D" id="1.25.40.10">
    <property type="entry name" value="Tetratricopeptide repeat domain"/>
    <property type="match status" value="5"/>
</dbReference>
<dbReference type="PANTHER" id="PTHR47926">
    <property type="entry name" value="PENTATRICOPEPTIDE REPEAT-CONTAINING PROTEIN"/>
    <property type="match status" value="1"/>
</dbReference>
<dbReference type="InterPro" id="IPR046848">
    <property type="entry name" value="E_motif"/>
</dbReference>
<sequence>MHMTECFLDVEPFLKLIRRCKSLRSFKQIHSQLVTAGIIKHRDDLVVNQSIGFLASSVHNLEYACDFLNQIQYNPSSFPFNTLIAGYVGSDAPWAAILTYKRIVQNGFLPDKYTFPVLIKSCAKVVGIREGKQVHGVVEKMGFSSDLFVQNSFLHLYGVCCNCNEATKLFDEMPVRDVVSWNALISGYVKAGLFAEALNLFMKMDMEPNVATVVNVLVACGRLGNLGIGRLIQGLIFKGRFEMGLEIGNALIDMYVKSECMNEARRLFDELPTRDIISWTCIISGLVQCKRPKEALELFRAMQDSGVEPDRVTLSSVISACASLGAFVCGRWVHEYIERCGIEWDIHIGTALVDMYAKCGCVEMALDIFHGMRQKNVLTWNALLGGLAMHGLGNEALKYYKQMIESGLRPNEVTFLAILSACCHSGLVEQGRMYFYLMIDQDHNLTPRIEQYGCMVDLLGRAGLLDEAQELIMTMPMQPDELIWGALLNACKAHGHVELCRHILDKLLELEFNDSGVYVLLSNIFATNGRWEDVTRVRRLMKKRSIRKVPGSSVIEVNGRSHEFFVGDTDHSHIKEVHLVLNMLAKQAHLEGSV</sequence>
<name>A0A9Q0JU37_9MAGN</name>
<dbReference type="Proteomes" id="UP001141806">
    <property type="component" value="Unassembled WGS sequence"/>
</dbReference>
<evidence type="ECO:0000313" key="4">
    <source>
        <dbReference type="EMBL" id="KAJ4952819.1"/>
    </source>
</evidence>
<dbReference type="FunFam" id="1.25.40.10:FF:000968">
    <property type="entry name" value="Pentatricopeptide repeat-containing protein, mitochondrial"/>
    <property type="match status" value="1"/>
</dbReference>
<feature type="repeat" description="PPR" evidence="3">
    <location>
        <begin position="376"/>
        <end position="410"/>
    </location>
</feature>
<dbReference type="PROSITE" id="PS51375">
    <property type="entry name" value="PPR"/>
    <property type="match status" value="3"/>
</dbReference>
<dbReference type="OrthoDB" id="1908712at2759"/>
<dbReference type="FunFam" id="1.25.40.10:FF:000417">
    <property type="entry name" value="Pentatricopeptide repeat-containing protein At4g38010"/>
    <property type="match status" value="1"/>
</dbReference>
<dbReference type="NCBIfam" id="TIGR00756">
    <property type="entry name" value="PPR"/>
    <property type="match status" value="5"/>
</dbReference>
<evidence type="ECO:0000313" key="5">
    <source>
        <dbReference type="Proteomes" id="UP001141806"/>
    </source>
</evidence>
<dbReference type="Pfam" id="PF13041">
    <property type="entry name" value="PPR_2"/>
    <property type="match status" value="3"/>
</dbReference>
<keyword evidence="1" id="KW-0677">Repeat</keyword>
<keyword evidence="5" id="KW-1185">Reference proteome</keyword>
<comment type="similarity">
    <text evidence="2">Belongs to the PPR family. PCMP-E subfamily.</text>
</comment>
<evidence type="ECO:0000256" key="1">
    <source>
        <dbReference type="ARBA" id="ARBA00022737"/>
    </source>
</evidence>
<dbReference type="InterPro" id="IPR046960">
    <property type="entry name" value="PPR_At4g14850-like_plant"/>
</dbReference>
<dbReference type="PANTHER" id="PTHR47926:SF459">
    <property type="entry name" value="PENTATRICOPEPTIDE REPEAT-CONTAINING PROTEIN"/>
    <property type="match status" value="1"/>
</dbReference>
<proteinExistence type="inferred from homology"/>
<accession>A0A9Q0JU37</accession>
<dbReference type="Pfam" id="PF20431">
    <property type="entry name" value="E_motif"/>
    <property type="match status" value="1"/>
</dbReference>
<dbReference type="InterPro" id="IPR002885">
    <property type="entry name" value="PPR_rpt"/>
</dbReference>
<evidence type="ECO:0000256" key="3">
    <source>
        <dbReference type="PROSITE-ProRule" id="PRU00708"/>
    </source>
</evidence>
<dbReference type="GO" id="GO:0009451">
    <property type="term" value="P:RNA modification"/>
    <property type="evidence" value="ECO:0007669"/>
    <property type="project" value="InterPro"/>
</dbReference>
<dbReference type="FunFam" id="1.25.40.10:FF:000280">
    <property type="entry name" value="Pentatricopeptide repeat-containing protein"/>
    <property type="match status" value="1"/>
</dbReference>
<reference evidence="4" key="1">
    <citation type="journal article" date="2023" name="Plant J.">
        <title>The genome of the king protea, Protea cynaroides.</title>
        <authorList>
            <person name="Chang J."/>
            <person name="Duong T.A."/>
            <person name="Schoeman C."/>
            <person name="Ma X."/>
            <person name="Roodt D."/>
            <person name="Barker N."/>
            <person name="Li Z."/>
            <person name="Van de Peer Y."/>
            <person name="Mizrachi E."/>
        </authorList>
    </citation>
    <scope>NUCLEOTIDE SEQUENCE</scope>
    <source>
        <tissue evidence="4">Young leaves</tissue>
    </source>
</reference>
<feature type="repeat" description="PPR" evidence="3">
    <location>
        <begin position="275"/>
        <end position="309"/>
    </location>
</feature>
<dbReference type="InterPro" id="IPR011990">
    <property type="entry name" value="TPR-like_helical_dom_sf"/>
</dbReference>
<evidence type="ECO:0000256" key="2">
    <source>
        <dbReference type="ARBA" id="ARBA00061659"/>
    </source>
</evidence>
<dbReference type="AlphaFoldDB" id="A0A9Q0JU37"/>
<dbReference type="GO" id="GO:0003723">
    <property type="term" value="F:RNA binding"/>
    <property type="evidence" value="ECO:0007669"/>
    <property type="project" value="InterPro"/>
</dbReference>
<dbReference type="FunFam" id="1.25.40.10:FF:000031">
    <property type="entry name" value="Pentatricopeptide repeat-containing protein mitochondrial"/>
    <property type="match status" value="1"/>
</dbReference>
<dbReference type="SUPFAM" id="SSF48452">
    <property type="entry name" value="TPR-like"/>
    <property type="match status" value="1"/>
</dbReference>
<dbReference type="EMBL" id="JAMYWD010000012">
    <property type="protein sequence ID" value="KAJ4952819.1"/>
    <property type="molecule type" value="Genomic_DNA"/>
</dbReference>
<protein>
    <submittedName>
        <fullName evidence="4">Uncharacterized protein</fullName>
    </submittedName>
</protein>
<organism evidence="4 5">
    <name type="scientific">Protea cynaroides</name>
    <dbReference type="NCBI Taxonomy" id="273540"/>
    <lineage>
        <taxon>Eukaryota</taxon>
        <taxon>Viridiplantae</taxon>
        <taxon>Streptophyta</taxon>
        <taxon>Embryophyta</taxon>
        <taxon>Tracheophyta</taxon>
        <taxon>Spermatophyta</taxon>
        <taxon>Magnoliopsida</taxon>
        <taxon>Proteales</taxon>
        <taxon>Proteaceae</taxon>
        <taxon>Protea</taxon>
    </lineage>
</organism>
<feature type="repeat" description="PPR" evidence="3">
    <location>
        <begin position="177"/>
        <end position="207"/>
    </location>
</feature>
<comment type="caution">
    <text evidence="4">The sequence shown here is derived from an EMBL/GenBank/DDBJ whole genome shotgun (WGS) entry which is preliminary data.</text>
</comment>
<dbReference type="Pfam" id="PF01535">
    <property type="entry name" value="PPR"/>
    <property type="match status" value="1"/>
</dbReference>